<sequence>MNTKNISTYIITFGILISSLIFGVTLADTITNVDDANIQYPIAELGNCQNKNACKTYCDKSANTSSCIAFAEKNNLMTANEINNAKKFINTGTKGPGECTTKNSCEAYCDDISHIDECIAYAEKTGILPPQELEEAKQVQSAIAKGVKPPSCKNKKECDIFCDNPDNMNVCIAFGEAAGFLKGKDLEDAKKMISAIEKGAIPPPCKGKEACDAYCSQPDNMEVCMTFAQAAGFMSPKEAEESQKVLSAIKKGIKPPACKGKEECDKYCTEDSHVEECIAFSVAAGFMSEKDAEMARKTGGKGPGGCSGKEECDAFCQNPENQETCFNFGKENGLISPEQLKEMEGENNKFQPGPNTINPGGQMMSPQAGPGGCKTLEECKTYCQNNSEACKNFQPAPNIQQGQIQPIMPQGGRILPQDFNPNPQPGTVPQTEPGSFNPPPSPTSALMQSIANVLFSL</sequence>
<protein>
    <submittedName>
        <fullName evidence="2">Uncharacterized protein</fullName>
    </submittedName>
</protein>
<accession>A0A1F6VNB6</accession>
<comment type="caution">
    <text evidence="2">The sequence shown here is derived from an EMBL/GenBank/DDBJ whole genome shotgun (WGS) entry which is preliminary data.</text>
</comment>
<reference evidence="2 3" key="1">
    <citation type="journal article" date="2016" name="Nat. Commun.">
        <title>Thousands of microbial genomes shed light on interconnected biogeochemical processes in an aquifer system.</title>
        <authorList>
            <person name="Anantharaman K."/>
            <person name="Brown C.T."/>
            <person name="Hug L.A."/>
            <person name="Sharon I."/>
            <person name="Castelle C.J."/>
            <person name="Probst A.J."/>
            <person name="Thomas B.C."/>
            <person name="Singh A."/>
            <person name="Wilkins M.J."/>
            <person name="Karaoz U."/>
            <person name="Brodie E.L."/>
            <person name="Williams K.H."/>
            <person name="Hubbard S.S."/>
            <person name="Banfield J.F."/>
        </authorList>
    </citation>
    <scope>NUCLEOTIDE SEQUENCE [LARGE SCALE GENOMIC DNA]</scope>
</reference>
<evidence type="ECO:0000256" key="1">
    <source>
        <dbReference type="SAM" id="MobiDB-lite"/>
    </source>
</evidence>
<gene>
    <name evidence="2" type="ORF">A3B84_01405</name>
</gene>
<evidence type="ECO:0000313" key="3">
    <source>
        <dbReference type="Proteomes" id="UP000177112"/>
    </source>
</evidence>
<proteinExistence type="predicted"/>
<feature type="compositionally biased region" description="Polar residues" evidence="1">
    <location>
        <begin position="419"/>
        <end position="434"/>
    </location>
</feature>
<dbReference type="Proteomes" id="UP000177112">
    <property type="component" value="Unassembled WGS sequence"/>
</dbReference>
<evidence type="ECO:0000313" key="2">
    <source>
        <dbReference type="EMBL" id="OGI71171.1"/>
    </source>
</evidence>
<feature type="region of interest" description="Disordered" evidence="1">
    <location>
        <begin position="412"/>
        <end position="442"/>
    </location>
</feature>
<dbReference type="STRING" id="1801748.A3B84_01405"/>
<organism evidence="2 3">
    <name type="scientific">Candidatus Nomurabacteria bacterium RIFCSPHIGHO2_02_FULL_35_13</name>
    <dbReference type="NCBI Taxonomy" id="1801748"/>
    <lineage>
        <taxon>Bacteria</taxon>
        <taxon>Candidatus Nomuraibacteriota</taxon>
    </lineage>
</organism>
<dbReference type="EMBL" id="MFTY01000016">
    <property type="protein sequence ID" value="OGI71171.1"/>
    <property type="molecule type" value="Genomic_DNA"/>
</dbReference>
<name>A0A1F6VNB6_9BACT</name>
<dbReference type="AlphaFoldDB" id="A0A1F6VNB6"/>